<dbReference type="PANTHER" id="PTHR21231">
    <property type="entry name" value="XPA-BINDING PROTEIN 1-RELATED"/>
    <property type="match status" value="1"/>
</dbReference>
<comment type="subcellular location">
    <subcellularLocation>
        <location evidence="5">Cytoplasm</location>
    </subcellularLocation>
    <subcellularLocation>
        <location evidence="5">Nucleus</location>
    </subcellularLocation>
</comment>
<dbReference type="Proteomes" id="UP000051530">
    <property type="component" value="Unassembled WGS sequence"/>
</dbReference>
<evidence type="ECO:0000256" key="4">
    <source>
        <dbReference type="ARBA" id="ARBA00023134"/>
    </source>
</evidence>
<comment type="similarity">
    <text evidence="1 5">Belongs to the GPN-loop GTPase family.</text>
</comment>
<name>A0A0R0M1P8_9MICR</name>
<dbReference type="GO" id="GO:0005525">
    <property type="term" value="F:GTP binding"/>
    <property type="evidence" value="ECO:0007669"/>
    <property type="project" value="UniProtKB-KW"/>
</dbReference>
<dbReference type="EMBL" id="LGUB01000737">
    <property type="protein sequence ID" value="KRH92704.1"/>
    <property type="molecule type" value="Genomic_DNA"/>
</dbReference>
<gene>
    <name evidence="7" type="ORF">M153_33610002</name>
</gene>
<dbReference type="AlphaFoldDB" id="A0A0R0M1P8"/>
<organism evidence="7 8">
    <name type="scientific">Pseudoloma neurophilia</name>
    <dbReference type="NCBI Taxonomy" id="146866"/>
    <lineage>
        <taxon>Eukaryota</taxon>
        <taxon>Fungi</taxon>
        <taxon>Fungi incertae sedis</taxon>
        <taxon>Microsporidia</taxon>
        <taxon>Pseudoloma</taxon>
    </lineage>
</organism>
<evidence type="ECO:0000256" key="1">
    <source>
        <dbReference type="ARBA" id="ARBA00005290"/>
    </source>
</evidence>
<evidence type="ECO:0000256" key="5">
    <source>
        <dbReference type="RuleBase" id="RU365059"/>
    </source>
</evidence>
<dbReference type="VEuPathDB" id="MicrosporidiaDB:M153_33610002"/>
<evidence type="ECO:0000313" key="7">
    <source>
        <dbReference type="EMBL" id="KRH92704.1"/>
    </source>
</evidence>
<accession>A0A0R0M1P8</accession>
<dbReference type="SUPFAM" id="SSF52540">
    <property type="entry name" value="P-loop containing nucleoside triphosphate hydrolases"/>
    <property type="match status" value="1"/>
</dbReference>
<comment type="caution">
    <text evidence="7">The sequence shown here is derived from an EMBL/GenBank/DDBJ whole genome shotgun (WGS) entry which is preliminary data.</text>
</comment>
<dbReference type="GO" id="GO:0005634">
    <property type="term" value="C:nucleus"/>
    <property type="evidence" value="ECO:0007669"/>
    <property type="project" value="UniProtKB-SubCell"/>
</dbReference>
<dbReference type="Gene3D" id="3.40.50.300">
    <property type="entry name" value="P-loop containing nucleotide triphosphate hydrolases"/>
    <property type="match status" value="1"/>
</dbReference>
<keyword evidence="8" id="KW-1185">Reference proteome</keyword>
<reference evidence="7 8" key="1">
    <citation type="submission" date="2015-07" db="EMBL/GenBank/DDBJ databases">
        <title>The genome of Pseudoloma neurophilia, a relevant intracellular parasite of the zebrafish.</title>
        <authorList>
            <person name="Ndikumana S."/>
            <person name="Pelin A."/>
            <person name="Sanders J."/>
            <person name="Corradi N."/>
        </authorList>
    </citation>
    <scope>NUCLEOTIDE SEQUENCE [LARGE SCALE GENOMIC DNA]</scope>
    <source>
        <strain evidence="7 8">MK1</strain>
    </source>
</reference>
<keyword evidence="3 5" id="KW-0378">Hydrolase</keyword>
<dbReference type="InterPro" id="IPR004130">
    <property type="entry name" value="Gpn"/>
</dbReference>
<evidence type="ECO:0000256" key="3">
    <source>
        <dbReference type="ARBA" id="ARBA00022801"/>
    </source>
</evidence>
<comment type="function">
    <text evidence="5">Small GTPase required for proper nuclear import of RNA polymerase II (RNAPII). May act at an RNAP assembly step prior to nuclear import.</text>
</comment>
<evidence type="ECO:0000256" key="2">
    <source>
        <dbReference type="ARBA" id="ARBA00022741"/>
    </source>
</evidence>
<proteinExistence type="inferred from homology"/>
<dbReference type="GO" id="GO:0003924">
    <property type="term" value="F:GTPase activity"/>
    <property type="evidence" value="ECO:0007669"/>
    <property type="project" value="TreeGrafter"/>
</dbReference>
<comment type="subunit">
    <text evidence="5">Binds to RNA polymerase II.</text>
</comment>
<feature type="region of interest" description="Disordered" evidence="6">
    <location>
        <begin position="1"/>
        <end position="20"/>
    </location>
</feature>
<keyword evidence="4 5" id="KW-0342">GTP-binding</keyword>
<dbReference type="Pfam" id="PF03029">
    <property type="entry name" value="ATP_bind_1"/>
    <property type="match status" value="1"/>
</dbReference>
<dbReference type="OrthoDB" id="243313at2759"/>
<dbReference type="EC" id="3.6.5.-" evidence="5"/>
<dbReference type="PANTHER" id="PTHR21231:SF8">
    <property type="entry name" value="GPN-LOOP GTPASE 1"/>
    <property type="match status" value="1"/>
</dbReference>
<feature type="non-terminal residue" evidence="7">
    <location>
        <position position="1"/>
    </location>
</feature>
<keyword evidence="5" id="KW-0963">Cytoplasm</keyword>
<evidence type="ECO:0000256" key="6">
    <source>
        <dbReference type="SAM" id="MobiDB-lite"/>
    </source>
</evidence>
<sequence length="145" mass="16731">KGIKIDESKENIGKNGTSEKNEQIVKKEDGHLIILYILDSEQCASPNVFMCNMLYALMIKMRFKVPILLVFNKIDLAPIPVEWLKDYEKFMESVDEESYNGSLLKSMALHFEEFYSNFEYVGVSAETGQGKHEFFEIVEKMISSQ</sequence>
<protein>
    <recommendedName>
        <fullName evidence="5">GPN-loop GTPase</fullName>
        <ecNumber evidence="5">3.6.5.-</ecNumber>
    </recommendedName>
</protein>
<evidence type="ECO:0000313" key="8">
    <source>
        <dbReference type="Proteomes" id="UP000051530"/>
    </source>
</evidence>
<dbReference type="InterPro" id="IPR027417">
    <property type="entry name" value="P-loop_NTPase"/>
</dbReference>
<keyword evidence="2 5" id="KW-0547">Nucleotide-binding</keyword>
<dbReference type="GO" id="GO:0005737">
    <property type="term" value="C:cytoplasm"/>
    <property type="evidence" value="ECO:0007669"/>
    <property type="project" value="UniProtKB-SubCell"/>
</dbReference>